<sequence length="430" mass="46645">PHHPPTVASSNTILDTIYTTSKSLLGEDAASNISAALSHASRTLGTFFNLPKTSTPPSTLPTWQDTIYDSINTFIASRTSLENTSLFLALCTFLFLAMSWTSRLGTNLGRFSPFTRSPTHAGGSAKVSDADFSYITADDLRRHQAESTPTSHPPRAESPPVDHGPPRDTDVLILRNKKKEYAVHFPAYSISKGELSVGTVRESAAKKTGAGDARRVKLLYKGKNLKDDMRSCRQEGLRDGSEVLCTVAESSANSVSGSESDDTADGEDGLNGSSMQADGEPAKRKRNRGKRTKRRNRREAPQDAGASGTSTPEHIGTYAPAPQPHLNVPQPAPSQSQPGSPATPLDKLNGLHATLGGFQREVENFMRSPPPDQGKREFEHKRLSEIILTQVLLKLDAVETEGDPDARLRRKDLVKETQSVMGELDAFMKG</sequence>
<keyword evidence="2" id="KW-1185">Reference proteome</keyword>
<name>A0ACC3M967_9PEZI</name>
<organism evidence="1 2">
    <name type="scientific">Vermiconidia calcicola</name>
    <dbReference type="NCBI Taxonomy" id="1690605"/>
    <lineage>
        <taxon>Eukaryota</taxon>
        <taxon>Fungi</taxon>
        <taxon>Dikarya</taxon>
        <taxon>Ascomycota</taxon>
        <taxon>Pezizomycotina</taxon>
        <taxon>Dothideomycetes</taxon>
        <taxon>Dothideomycetidae</taxon>
        <taxon>Mycosphaerellales</taxon>
        <taxon>Extremaceae</taxon>
        <taxon>Vermiconidia</taxon>
    </lineage>
</organism>
<proteinExistence type="predicted"/>
<dbReference type="EMBL" id="JAUTXU010000455">
    <property type="protein sequence ID" value="KAK3680429.1"/>
    <property type="molecule type" value="Genomic_DNA"/>
</dbReference>
<comment type="caution">
    <text evidence="1">The sequence shown here is derived from an EMBL/GenBank/DDBJ whole genome shotgun (WGS) entry which is preliminary data.</text>
</comment>
<accession>A0ACC3M967</accession>
<feature type="non-terminal residue" evidence="1">
    <location>
        <position position="1"/>
    </location>
</feature>
<evidence type="ECO:0000313" key="1">
    <source>
        <dbReference type="EMBL" id="KAK3680429.1"/>
    </source>
</evidence>
<protein>
    <submittedName>
        <fullName evidence="1">Uncharacterized protein</fullName>
    </submittedName>
</protein>
<gene>
    <name evidence="1" type="ORF">LTR37_021248</name>
</gene>
<evidence type="ECO:0000313" key="2">
    <source>
        <dbReference type="Proteomes" id="UP001281147"/>
    </source>
</evidence>
<reference evidence="1" key="1">
    <citation type="submission" date="2023-07" db="EMBL/GenBank/DDBJ databases">
        <title>Black Yeasts Isolated from many extreme environments.</title>
        <authorList>
            <person name="Coleine C."/>
            <person name="Stajich J.E."/>
            <person name="Selbmann L."/>
        </authorList>
    </citation>
    <scope>NUCLEOTIDE SEQUENCE</scope>
    <source>
        <strain evidence="1">CCFEE 5714</strain>
    </source>
</reference>
<dbReference type="Proteomes" id="UP001281147">
    <property type="component" value="Unassembled WGS sequence"/>
</dbReference>